<dbReference type="AlphaFoldDB" id="A0A2P2IL43"/>
<accession>A0A2P2IL43</accession>
<reference evidence="1" key="1">
    <citation type="submission" date="2018-02" db="EMBL/GenBank/DDBJ databases">
        <title>Rhizophora mucronata_Transcriptome.</title>
        <authorList>
            <person name="Meera S.P."/>
            <person name="Sreeshan A."/>
            <person name="Augustine A."/>
        </authorList>
    </citation>
    <scope>NUCLEOTIDE SEQUENCE</scope>
    <source>
        <tissue evidence="1">Leaf</tissue>
    </source>
</reference>
<protein>
    <submittedName>
        <fullName evidence="1">Uncharacterized protein</fullName>
    </submittedName>
</protein>
<dbReference type="EMBL" id="GGEC01001469">
    <property type="protein sequence ID" value="MBW81952.1"/>
    <property type="molecule type" value="Transcribed_RNA"/>
</dbReference>
<name>A0A2P2IL43_RHIMU</name>
<sequence>MGLKTIFGLILHEMERSNEECQLFGSKADH</sequence>
<organism evidence="1">
    <name type="scientific">Rhizophora mucronata</name>
    <name type="common">Asiatic mangrove</name>
    <dbReference type="NCBI Taxonomy" id="61149"/>
    <lineage>
        <taxon>Eukaryota</taxon>
        <taxon>Viridiplantae</taxon>
        <taxon>Streptophyta</taxon>
        <taxon>Embryophyta</taxon>
        <taxon>Tracheophyta</taxon>
        <taxon>Spermatophyta</taxon>
        <taxon>Magnoliopsida</taxon>
        <taxon>eudicotyledons</taxon>
        <taxon>Gunneridae</taxon>
        <taxon>Pentapetalae</taxon>
        <taxon>rosids</taxon>
        <taxon>fabids</taxon>
        <taxon>Malpighiales</taxon>
        <taxon>Rhizophoraceae</taxon>
        <taxon>Rhizophora</taxon>
    </lineage>
</organism>
<proteinExistence type="predicted"/>
<evidence type="ECO:0000313" key="1">
    <source>
        <dbReference type="EMBL" id="MBW81952.1"/>
    </source>
</evidence>